<keyword evidence="4" id="KW-1185">Reference proteome</keyword>
<feature type="region of interest" description="Disordered" evidence="1">
    <location>
        <begin position="142"/>
        <end position="163"/>
    </location>
</feature>
<feature type="region of interest" description="Disordered" evidence="1">
    <location>
        <begin position="652"/>
        <end position="672"/>
    </location>
</feature>
<feature type="compositionally biased region" description="Polar residues" evidence="1">
    <location>
        <begin position="46"/>
        <end position="58"/>
    </location>
</feature>
<reference evidence="3 4" key="1">
    <citation type="journal article" date="2008" name="Nature">
        <title>The genome of Laccaria bicolor provides insights into mycorrhizal symbiosis.</title>
        <authorList>
            <person name="Martin F."/>
            <person name="Aerts A."/>
            <person name="Ahren D."/>
            <person name="Brun A."/>
            <person name="Danchin E.G.J."/>
            <person name="Duchaussoy F."/>
            <person name="Gibon J."/>
            <person name="Kohler A."/>
            <person name="Lindquist E."/>
            <person name="Pereda V."/>
            <person name="Salamov A."/>
            <person name="Shapiro H.J."/>
            <person name="Wuyts J."/>
            <person name="Blaudez D."/>
            <person name="Buee M."/>
            <person name="Brokstein P."/>
            <person name="Canbaeck B."/>
            <person name="Cohen D."/>
            <person name="Courty P.E."/>
            <person name="Coutinho P.M."/>
            <person name="Delaruelle C."/>
            <person name="Detter J.C."/>
            <person name="Deveau A."/>
            <person name="DiFazio S."/>
            <person name="Duplessis S."/>
            <person name="Fraissinet-Tachet L."/>
            <person name="Lucic E."/>
            <person name="Frey-Klett P."/>
            <person name="Fourrey C."/>
            <person name="Feussner I."/>
            <person name="Gay G."/>
            <person name="Grimwood J."/>
            <person name="Hoegger P.J."/>
            <person name="Jain P."/>
            <person name="Kilaru S."/>
            <person name="Labbe J."/>
            <person name="Lin Y.C."/>
            <person name="Legue V."/>
            <person name="Le Tacon F."/>
            <person name="Marmeisse R."/>
            <person name="Melayah D."/>
            <person name="Montanini B."/>
            <person name="Muratet M."/>
            <person name="Nehls U."/>
            <person name="Niculita-Hirzel H."/>
            <person name="Oudot-Le Secq M.P."/>
            <person name="Peter M."/>
            <person name="Quesneville H."/>
            <person name="Rajashekar B."/>
            <person name="Reich M."/>
            <person name="Rouhier N."/>
            <person name="Schmutz J."/>
            <person name="Yin T."/>
            <person name="Chalot M."/>
            <person name="Henrissat B."/>
            <person name="Kuees U."/>
            <person name="Lucas S."/>
            <person name="Van de Peer Y."/>
            <person name="Podila G.K."/>
            <person name="Polle A."/>
            <person name="Pukkila P.J."/>
            <person name="Richardson P.M."/>
            <person name="Rouze P."/>
            <person name="Sanders I.R."/>
            <person name="Stajich J.E."/>
            <person name="Tunlid A."/>
            <person name="Tuskan G."/>
            <person name="Grigoriev I.V."/>
        </authorList>
    </citation>
    <scope>NUCLEOTIDE SEQUENCE [LARGE SCALE GENOMIC DNA]</scope>
    <source>
        <strain evidence="4">S238N-H82 / ATCC MYA-4686</strain>
    </source>
</reference>
<evidence type="ECO:0000313" key="4">
    <source>
        <dbReference type="Proteomes" id="UP000001194"/>
    </source>
</evidence>
<dbReference type="Proteomes" id="UP000001194">
    <property type="component" value="Unassembled WGS sequence"/>
</dbReference>
<feature type="chain" id="PRO_5002749272" evidence="2">
    <location>
        <begin position="19"/>
        <end position="774"/>
    </location>
</feature>
<sequence length="774" mass="86010">MLHHHHLFVFHQLRDVVGFVTLWSLSDLEVQIFALKDSQTTQLQPTTFGKDTVPSTPSLPRCPLSEAPTTFDTPIVRTNWPSPQPTPQPKQARTTATRCIAAPTTRTSTPRPPLPSQPLAPVEANTTETSPAQHEIMGFLPVNSTRKPAGTGRTKKSADKVDPHGLGAGMTDFGMEWEAFLEVIADILEKEPAFLFVDSVEWHWVKPANSVLVLVFLFSLHYNDKEVQGSPKKIAPLKLDFVLCINVYPALKDEEMIKRCSSSANSLEASVRECLDEPRILLLGLAHILTCVAFTEVSWARHPAGDGIDVRRIGGWHGARPVDEFDERGPEPRKVVTVIALKLDASRLVRLEFGPTSSREDLSRLWNRLLSPSDKYMVLKHVIKCPLPLPIKLFRSPPSTVEDSSPNGRNRSWIRRKIRVFIWARLIRWAWSDSSIATNNPIYANTLFISRTLLKLVAPPCAALSIKKHLCKIEGFSGATNSTFFESISSQTAVTDSFRMVLKEPFGPGISEDDPMVLVIEAEDAEKRSASTAQSMGLPEAVTPEPRYVYYRLYEEEGAMTSKTSFDSDDSSLGRVDTLSIAPPQTVSSLRSQIVKAEGITGRKIQLFGDMDGEVPMNDNDHISFQAQVFPGHIEDEPITLVCSQEKAERKQKNVRGQAVRDPTFNKPLKGPVAWNPDPRVQSDWLPFEANEIMYTDGVKTTGYIAGSTDPYSGYMAVNSAGRKGFVYEYRRSATFCNRADRGAITSMIGSVAAAMHYSGYQCYQALVDSVLIY</sequence>
<protein>
    <submittedName>
        <fullName evidence="3">Predicted protein</fullName>
    </submittedName>
</protein>
<keyword evidence="2" id="KW-0732">Signal</keyword>
<evidence type="ECO:0000256" key="1">
    <source>
        <dbReference type="SAM" id="MobiDB-lite"/>
    </source>
</evidence>
<evidence type="ECO:0000313" key="3">
    <source>
        <dbReference type="EMBL" id="EDR05869.1"/>
    </source>
</evidence>
<accession>B0DHP1</accession>
<evidence type="ECO:0000256" key="2">
    <source>
        <dbReference type="SAM" id="SignalP"/>
    </source>
</evidence>
<name>B0DHP1_LACBS</name>
<dbReference type="InParanoid" id="B0DHP1"/>
<gene>
    <name evidence="3" type="ORF">LACBIDRAFT_329325</name>
</gene>
<dbReference type="HOGENOM" id="CLU_361326_0_0_1"/>
<organism evidence="4">
    <name type="scientific">Laccaria bicolor (strain S238N-H82 / ATCC MYA-4686)</name>
    <name type="common">Bicoloured deceiver</name>
    <name type="synonym">Laccaria laccata var. bicolor</name>
    <dbReference type="NCBI Taxonomy" id="486041"/>
    <lineage>
        <taxon>Eukaryota</taxon>
        <taxon>Fungi</taxon>
        <taxon>Dikarya</taxon>
        <taxon>Basidiomycota</taxon>
        <taxon>Agaricomycotina</taxon>
        <taxon>Agaricomycetes</taxon>
        <taxon>Agaricomycetidae</taxon>
        <taxon>Agaricales</taxon>
        <taxon>Agaricineae</taxon>
        <taxon>Hydnangiaceae</taxon>
        <taxon>Laccaria</taxon>
    </lineage>
</organism>
<dbReference type="RefSeq" id="XP_001883545.1">
    <property type="nucleotide sequence ID" value="XM_001883510.1"/>
</dbReference>
<dbReference type="GeneID" id="6079144"/>
<feature type="signal peptide" evidence="2">
    <location>
        <begin position="1"/>
        <end position="18"/>
    </location>
</feature>
<dbReference type="AlphaFoldDB" id="B0DHP1"/>
<dbReference type="KEGG" id="lbc:LACBIDRAFT_329325"/>
<proteinExistence type="predicted"/>
<feature type="region of interest" description="Disordered" evidence="1">
    <location>
        <begin position="103"/>
        <end position="122"/>
    </location>
</feature>
<dbReference type="EMBL" id="DS547111">
    <property type="protein sequence ID" value="EDR05869.1"/>
    <property type="molecule type" value="Genomic_DNA"/>
</dbReference>
<feature type="region of interest" description="Disordered" evidence="1">
    <location>
        <begin position="46"/>
        <end position="94"/>
    </location>
</feature>